<dbReference type="InterPro" id="IPR041490">
    <property type="entry name" value="KstR2_TetR_C"/>
</dbReference>
<evidence type="ECO:0000256" key="4">
    <source>
        <dbReference type="PROSITE-ProRule" id="PRU00335"/>
    </source>
</evidence>
<dbReference type="GO" id="GO:0003700">
    <property type="term" value="F:DNA-binding transcription factor activity"/>
    <property type="evidence" value="ECO:0007669"/>
    <property type="project" value="TreeGrafter"/>
</dbReference>
<reference evidence="7 8" key="1">
    <citation type="submission" date="2019-05" db="EMBL/GenBank/DDBJ databases">
        <title>Genomes sequences of two Nocardia cyriacigeorgica environmental isolates, type strains Nocardia asteroides ATCC 19247 and Nocardia cyriacigeorgica DSM 44484.</title>
        <authorList>
            <person name="Vautrin F."/>
            <person name="Bergeron E."/>
            <person name="Dubost A."/>
            <person name="Abrouk D."/>
            <person name="Rodriguez Nava V."/>
            <person name="Pujic P."/>
        </authorList>
    </citation>
    <scope>NUCLEOTIDE SEQUENCE [LARGE SCALE GENOMIC DNA]</scope>
    <source>
        <strain evidence="7 8">EML 446</strain>
    </source>
</reference>
<comment type="caution">
    <text evidence="7">The sequence shown here is derived from an EMBL/GenBank/DDBJ whole genome shotgun (WGS) entry which is preliminary data.</text>
</comment>
<dbReference type="PANTHER" id="PTHR30055:SF234">
    <property type="entry name" value="HTH-TYPE TRANSCRIPTIONAL REGULATOR BETI"/>
    <property type="match status" value="1"/>
</dbReference>
<name>A0A5R8NRT8_9NOCA</name>
<dbReference type="PROSITE" id="PS50977">
    <property type="entry name" value="HTH_TETR_2"/>
    <property type="match status" value="1"/>
</dbReference>
<protein>
    <submittedName>
        <fullName evidence="7">TetR/AcrR family transcriptional regulator</fullName>
    </submittedName>
</protein>
<dbReference type="InterPro" id="IPR001647">
    <property type="entry name" value="HTH_TetR"/>
</dbReference>
<dbReference type="SUPFAM" id="SSF46689">
    <property type="entry name" value="Homeodomain-like"/>
    <property type="match status" value="1"/>
</dbReference>
<evidence type="ECO:0000313" key="8">
    <source>
        <dbReference type="Proteomes" id="UP000306378"/>
    </source>
</evidence>
<dbReference type="InterPro" id="IPR009057">
    <property type="entry name" value="Homeodomain-like_sf"/>
</dbReference>
<keyword evidence="2 4" id="KW-0238">DNA-binding</keyword>
<dbReference type="Proteomes" id="UP000306378">
    <property type="component" value="Unassembled WGS sequence"/>
</dbReference>
<keyword evidence="3" id="KW-0804">Transcription</keyword>
<evidence type="ECO:0000259" key="6">
    <source>
        <dbReference type="PROSITE" id="PS50977"/>
    </source>
</evidence>
<feature type="domain" description="HTH tetR-type" evidence="6">
    <location>
        <begin position="42"/>
        <end position="102"/>
    </location>
</feature>
<dbReference type="RefSeq" id="WP_138448298.1">
    <property type="nucleotide sequence ID" value="NZ_VBUT01000005.1"/>
</dbReference>
<evidence type="ECO:0000256" key="5">
    <source>
        <dbReference type="SAM" id="MobiDB-lite"/>
    </source>
</evidence>
<evidence type="ECO:0000256" key="2">
    <source>
        <dbReference type="ARBA" id="ARBA00023125"/>
    </source>
</evidence>
<keyword evidence="1" id="KW-0805">Transcription regulation</keyword>
<evidence type="ECO:0000256" key="3">
    <source>
        <dbReference type="ARBA" id="ARBA00023163"/>
    </source>
</evidence>
<accession>A0A5R8NRT8</accession>
<feature type="DNA-binding region" description="H-T-H motif" evidence="4">
    <location>
        <begin position="65"/>
        <end position="84"/>
    </location>
</feature>
<dbReference type="InterPro" id="IPR036271">
    <property type="entry name" value="Tet_transcr_reg_TetR-rel_C_sf"/>
</dbReference>
<dbReference type="Pfam" id="PF17932">
    <property type="entry name" value="TetR_C_24"/>
    <property type="match status" value="1"/>
</dbReference>
<dbReference type="Pfam" id="PF00440">
    <property type="entry name" value="TetR_N"/>
    <property type="match status" value="1"/>
</dbReference>
<feature type="region of interest" description="Disordered" evidence="5">
    <location>
        <begin position="1"/>
        <end position="27"/>
    </location>
</feature>
<proteinExistence type="predicted"/>
<organism evidence="7 8">
    <name type="scientific">Nocardia cyriacigeorgica</name>
    <dbReference type="NCBI Taxonomy" id="135487"/>
    <lineage>
        <taxon>Bacteria</taxon>
        <taxon>Bacillati</taxon>
        <taxon>Actinomycetota</taxon>
        <taxon>Actinomycetes</taxon>
        <taxon>Mycobacteriales</taxon>
        <taxon>Nocardiaceae</taxon>
        <taxon>Nocardia</taxon>
    </lineage>
</organism>
<dbReference type="InterPro" id="IPR050109">
    <property type="entry name" value="HTH-type_TetR-like_transc_reg"/>
</dbReference>
<dbReference type="SUPFAM" id="SSF48498">
    <property type="entry name" value="Tetracyclin repressor-like, C-terminal domain"/>
    <property type="match status" value="1"/>
</dbReference>
<dbReference type="EMBL" id="VBUT01000005">
    <property type="protein sequence ID" value="TLF77437.1"/>
    <property type="molecule type" value="Genomic_DNA"/>
</dbReference>
<dbReference type="AlphaFoldDB" id="A0A5R8NRT8"/>
<evidence type="ECO:0000313" key="7">
    <source>
        <dbReference type="EMBL" id="TLF77437.1"/>
    </source>
</evidence>
<dbReference type="PANTHER" id="PTHR30055">
    <property type="entry name" value="HTH-TYPE TRANSCRIPTIONAL REGULATOR RUTR"/>
    <property type="match status" value="1"/>
</dbReference>
<dbReference type="Gene3D" id="1.10.10.60">
    <property type="entry name" value="Homeodomain-like"/>
    <property type="match status" value="1"/>
</dbReference>
<evidence type="ECO:0000256" key="1">
    <source>
        <dbReference type="ARBA" id="ARBA00023015"/>
    </source>
</evidence>
<dbReference type="GO" id="GO:0000976">
    <property type="term" value="F:transcription cis-regulatory region binding"/>
    <property type="evidence" value="ECO:0007669"/>
    <property type="project" value="TreeGrafter"/>
</dbReference>
<sequence>MAQLYGIESKNGSDSKYGPSYTSSVSAEQVQSEVTRAQRKAAANRRAVVDAARVIVAESGADALTLEAVAERADVAVQTIYNRVGGRSALLTAVAEQAMEESRAYMDEAYATPGTPEERLTLAAEAYARFARERPHEFRILVEPPDEPTAIDRIVELTRTQNAKLAAAIHDGIATGDLRRDLDPDDLAAVFLATINGLLALAWRPGALGVTDEELDRLLATYVSTVADGLRVRPAG</sequence>
<dbReference type="Gene3D" id="1.10.357.10">
    <property type="entry name" value="Tetracycline Repressor, domain 2"/>
    <property type="match status" value="1"/>
</dbReference>
<gene>
    <name evidence="7" type="ORF">FEK34_13940</name>
</gene>